<evidence type="ECO:0000313" key="2">
    <source>
        <dbReference type="Proteomes" id="UP000545876"/>
    </source>
</evidence>
<gene>
    <name evidence="1" type="ORF">GX656_00880</name>
</gene>
<sequence>MDSTDPITIQRKQFFIDSIARFCDKCGTPYTVDDINIVQNTGMSTIIHFSCHNCKSKHIATLVSPLGVTQRVPLNTDLEESEISRFLPQKGFSTQDVLDVYEELKKQKAIKV</sequence>
<dbReference type="AlphaFoldDB" id="A0A847D0C5"/>
<accession>A0A847D0C5</accession>
<reference evidence="1 2" key="1">
    <citation type="journal article" date="2020" name="Biotechnol. Biofuels">
        <title>New insights from the biogas microbiome by comprehensive genome-resolved metagenomics of nearly 1600 species originating from multiple anaerobic digesters.</title>
        <authorList>
            <person name="Campanaro S."/>
            <person name="Treu L."/>
            <person name="Rodriguez-R L.M."/>
            <person name="Kovalovszki A."/>
            <person name="Ziels R.M."/>
            <person name="Maus I."/>
            <person name="Zhu X."/>
            <person name="Kougias P.G."/>
            <person name="Basile A."/>
            <person name="Luo G."/>
            <person name="Schluter A."/>
            <person name="Konstantinidis K.T."/>
            <person name="Angelidaki I."/>
        </authorList>
    </citation>
    <scope>NUCLEOTIDE SEQUENCE [LARGE SCALE GENOMIC DNA]</scope>
    <source>
        <strain evidence="1">AS06rmzACSIP_65</strain>
    </source>
</reference>
<name>A0A847D0C5_9BACT</name>
<evidence type="ECO:0000313" key="1">
    <source>
        <dbReference type="EMBL" id="NLD25184.1"/>
    </source>
</evidence>
<dbReference type="EMBL" id="JAAZBX010000002">
    <property type="protein sequence ID" value="NLD25184.1"/>
    <property type="molecule type" value="Genomic_DNA"/>
</dbReference>
<dbReference type="Proteomes" id="UP000545876">
    <property type="component" value="Unassembled WGS sequence"/>
</dbReference>
<protein>
    <submittedName>
        <fullName evidence="1">Uncharacterized protein</fullName>
    </submittedName>
</protein>
<comment type="caution">
    <text evidence="1">The sequence shown here is derived from an EMBL/GenBank/DDBJ whole genome shotgun (WGS) entry which is preliminary data.</text>
</comment>
<proteinExistence type="predicted"/>
<organism evidence="1 2">
    <name type="scientific">Candidatus Dojkabacteria bacterium</name>
    <dbReference type="NCBI Taxonomy" id="2099670"/>
    <lineage>
        <taxon>Bacteria</taxon>
        <taxon>Candidatus Dojkabacteria</taxon>
    </lineage>
</organism>